<dbReference type="SUPFAM" id="SSF51391">
    <property type="entry name" value="Thiamin phosphate synthase"/>
    <property type="match status" value="1"/>
</dbReference>
<dbReference type="PANTHER" id="PTHR20857">
    <property type="entry name" value="THIAMINE-PHOSPHATE PYROPHOSPHORYLASE"/>
    <property type="match status" value="1"/>
</dbReference>
<dbReference type="GO" id="GO:0000287">
    <property type="term" value="F:magnesium ion binding"/>
    <property type="evidence" value="ECO:0007669"/>
    <property type="project" value="UniProtKB-UniRule"/>
</dbReference>
<feature type="binding site" evidence="9">
    <location>
        <position position="134"/>
    </location>
    <ligand>
        <name>Mg(2+)</name>
        <dbReference type="ChEBI" id="CHEBI:18420"/>
    </ligand>
</feature>
<proteinExistence type="inferred from homology"/>
<dbReference type="InterPro" id="IPR013785">
    <property type="entry name" value="Aldolase_TIM"/>
</dbReference>
<dbReference type="EMBL" id="PYSV01000015">
    <property type="protein sequence ID" value="PTA67102.1"/>
    <property type="molecule type" value="Genomic_DNA"/>
</dbReference>
<feature type="binding site" evidence="9">
    <location>
        <begin position="101"/>
        <end position="105"/>
    </location>
    <ligand>
        <name>4-amino-2-methyl-5-(diphosphooxymethyl)pyrimidine</name>
        <dbReference type="ChEBI" id="CHEBI:57841"/>
    </ligand>
</feature>
<feature type="binding site" evidence="9">
    <location>
        <position position="228"/>
    </location>
    <ligand>
        <name>2-[(2R,5Z)-2-carboxy-4-methylthiazol-5(2H)-ylidene]ethyl phosphate</name>
        <dbReference type="ChEBI" id="CHEBI:62899"/>
    </ligand>
</feature>
<dbReference type="NCBIfam" id="TIGR00693">
    <property type="entry name" value="thiE"/>
    <property type="match status" value="1"/>
</dbReference>
<feature type="binding site" evidence="9">
    <location>
        <begin position="197"/>
        <end position="199"/>
    </location>
    <ligand>
        <name>2-[(2R,5Z)-2-carboxy-4-methylthiazol-5(2H)-ylidene]ethyl phosphate</name>
        <dbReference type="ChEBI" id="CHEBI:62899"/>
    </ligand>
</feature>
<evidence type="ECO:0000256" key="3">
    <source>
        <dbReference type="ARBA" id="ARBA00022723"/>
    </source>
</evidence>
<evidence type="ECO:0000256" key="8">
    <source>
        <dbReference type="ARBA" id="ARBA00047883"/>
    </source>
</evidence>
<evidence type="ECO:0000256" key="11">
    <source>
        <dbReference type="RuleBase" id="RU004253"/>
    </source>
</evidence>
<dbReference type="InterPro" id="IPR034291">
    <property type="entry name" value="TMP_synthase"/>
</dbReference>
<dbReference type="Proteomes" id="UP000240317">
    <property type="component" value="Unassembled WGS sequence"/>
</dbReference>
<keyword evidence="4 9" id="KW-0460">Magnesium</keyword>
<dbReference type="UniPathway" id="UPA00060">
    <property type="reaction ID" value="UER00141"/>
</dbReference>
<gene>
    <name evidence="9 14" type="primary">thiE</name>
    <name evidence="14" type="ORF">C8263_14390</name>
</gene>
<evidence type="ECO:0000313" key="15">
    <source>
        <dbReference type="Proteomes" id="UP000240317"/>
    </source>
</evidence>
<dbReference type="Gene3D" id="3.20.20.70">
    <property type="entry name" value="Aldolase class I"/>
    <property type="match status" value="1"/>
</dbReference>
<dbReference type="AlphaFoldDB" id="A0A2T3W5F5"/>
<dbReference type="GO" id="GO:0009229">
    <property type="term" value="P:thiamine diphosphate biosynthetic process"/>
    <property type="evidence" value="ECO:0007669"/>
    <property type="project" value="UniProtKB-UniRule"/>
</dbReference>
<evidence type="ECO:0000256" key="10">
    <source>
        <dbReference type="RuleBase" id="RU003826"/>
    </source>
</evidence>
<comment type="catalytic activity">
    <reaction evidence="6 9 10">
        <text>4-methyl-5-(2-phosphooxyethyl)-thiazole + 4-amino-2-methyl-5-(diphosphooxymethyl)pyrimidine + H(+) = thiamine phosphate + diphosphate</text>
        <dbReference type="Rhea" id="RHEA:22328"/>
        <dbReference type="ChEBI" id="CHEBI:15378"/>
        <dbReference type="ChEBI" id="CHEBI:33019"/>
        <dbReference type="ChEBI" id="CHEBI:37575"/>
        <dbReference type="ChEBI" id="CHEBI:57841"/>
        <dbReference type="ChEBI" id="CHEBI:58296"/>
        <dbReference type="EC" id="2.5.1.3"/>
    </reaction>
</comment>
<dbReference type="CDD" id="cd00564">
    <property type="entry name" value="TMP_TenI"/>
    <property type="match status" value="1"/>
</dbReference>
<comment type="catalytic activity">
    <reaction evidence="8 9 10">
        <text>2-[(2R,5Z)-2-carboxy-4-methylthiazol-5(2H)-ylidene]ethyl phosphate + 4-amino-2-methyl-5-(diphosphooxymethyl)pyrimidine + 2 H(+) = thiamine phosphate + CO2 + diphosphate</text>
        <dbReference type="Rhea" id="RHEA:47844"/>
        <dbReference type="ChEBI" id="CHEBI:15378"/>
        <dbReference type="ChEBI" id="CHEBI:16526"/>
        <dbReference type="ChEBI" id="CHEBI:33019"/>
        <dbReference type="ChEBI" id="CHEBI:37575"/>
        <dbReference type="ChEBI" id="CHEBI:57841"/>
        <dbReference type="ChEBI" id="CHEBI:62899"/>
        <dbReference type="EC" id="2.5.1.3"/>
    </reaction>
</comment>
<reference evidence="14 15" key="1">
    <citation type="submission" date="2018-03" db="EMBL/GenBank/DDBJ databases">
        <title>Draft genome of Deinococcus sp. OD32.</title>
        <authorList>
            <person name="Wang X.-P."/>
            <person name="Du Z.-J."/>
        </authorList>
    </citation>
    <scope>NUCLEOTIDE SEQUENCE [LARGE SCALE GENOMIC DNA]</scope>
    <source>
        <strain evidence="14 15">OD32</strain>
    </source>
</reference>
<comment type="caution">
    <text evidence="9">Lacks conserved residue(s) required for the propagation of feature annotation.</text>
</comment>
<evidence type="ECO:0000256" key="1">
    <source>
        <dbReference type="ARBA" id="ARBA00005165"/>
    </source>
</evidence>
<evidence type="ECO:0000313" key="14">
    <source>
        <dbReference type="EMBL" id="PTA67102.1"/>
    </source>
</evidence>
<comment type="similarity">
    <text evidence="9 10">Belongs to the thiamine-phosphate synthase family.</text>
</comment>
<evidence type="ECO:0000256" key="5">
    <source>
        <dbReference type="ARBA" id="ARBA00022977"/>
    </source>
</evidence>
<evidence type="ECO:0000256" key="9">
    <source>
        <dbReference type="HAMAP-Rule" id="MF_00097"/>
    </source>
</evidence>
<dbReference type="HAMAP" id="MF_00097">
    <property type="entry name" value="TMP_synthase"/>
    <property type="match status" value="1"/>
</dbReference>
<feature type="compositionally biased region" description="Basic and acidic residues" evidence="12">
    <location>
        <begin position="1"/>
        <end position="25"/>
    </location>
</feature>
<evidence type="ECO:0000256" key="7">
    <source>
        <dbReference type="ARBA" id="ARBA00047851"/>
    </source>
</evidence>
<evidence type="ECO:0000259" key="13">
    <source>
        <dbReference type="Pfam" id="PF02581"/>
    </source>
</evidence>
<protein>
    <recommendedName>
        <fullName evidence="9">Thiamine-phosphate synthase</fullName>
        <shortName evidence="9">TP synthase</shortName>
        <shortName evidence="9">TPS</shortName>
        <ecNumber evidence="9">2.5.1.3</ecNumber>
    </recommendedName>
    <alternativeName>
        <fullName evidence="9">Thiamine-phosphate pyrophosphorylase</fullName>
        <shortName evidence="9">TMP pyrophosphorylase</shortName>
        <shortName evidence="9">TMP-PPase</shortName>
    </alternativeName>
</protein>
<dbReference type="OrthoDB" id="9812206at2"/>
<keyword evidence="5 9" id="KW-0784">Thiamine biosynthesis</keyword>
<dbReference type="InterPro" id="IPR036206">
    <property type="entry name" value="ThiamineP_synth_sf"/>
</dbReference>
<comment type="pathway">
    <text evidence="1 9 11">Cofactor biosynthesis; thiamine diphosphate biosynthesis; thiamine phosphate from 4-amino-2-methyl-5-diphosphomethylpyrimidine and 4-methyl-5-(2-phosphoethyl)-thiazole: step 1/1.</text>
</comment>
<comment type="caution">
    <text evidence="14">The sequence shown here is derived from an EMBL/GenBank/DDBJ whole genome shotgun (WGS) entry which is preliminary data.</text>
</comment>
<comment type="function">
    <text evidence="9">Condenses 4-methyl-5-(beta-hydroxyethyl)thiazole monophosphate (THZ-P) and 2-methyl-4-amino-5-hydroxymethyl pyrimidine pyrophosphate (HMP-PP) to form thiamine monophosphate (TMP).</text>
</comment>
<feature type="binding site" evidence="9">
    <location>
        <position position="200"/>
    </location>
    <ligand>
        <name>4-amino-2-methyl-5-(diphosphooxymethyl)pyrimidine</name>
        <dbReference type="ChEBI" id="CHEBI:57841"/>
    </ligand>
</feature>
<evidence type="ECO:0000256" key="4">
    <source>
        <dbReference type="ARBA" id="ARBA00022842"/>
    </source>
</evidence>
<dbReference type="Pfam" id="PF02581">
    <property type="entry name" value="TMP-TENI"/>
    <property type="match status" value="1"/>
</dbReference>
<accession>A0A2T3W5F5</accession>
<evidence type="ECO:0000256" key="2">
    <source>
        <dbReference type="ARBA" id="ARBA00022679"/>
    </source>
</evidence>
<evidence type="ECO:0000256" key="6">
    <source>
        <dbReference type="ARBA" id="ARBA00047334"/>
    </source>
</evidence>
<comment type="cofactor">
    <cofactor evidence="9">
        <name>Mg(2+)</name>
        <dbReference type="ChEBI" id="CHEBI:18420"/>
    </cofactor>
    <text evidence="9">Binds 1 Mg(2+) ion per subunit.</text>
</comment>
<evidence type="ECO:0000256" key="12">
    <source>
        <dbReference type="SAM" id="MobiDB-lite"/>
    </source>
</evidence>
<keyword evidence="2 9" id="KW-0808">Transferase</keyword>
<feature type="region of interest" description="Disordered" evidence="12">
    <location>
        <begin position="1"/>
        <end position="61"/>
    </location>
</feature>
<comment type="catalytic activity">
    <reaction evidence="7 9 10">
        <text>2-(2-carboxy-4-methylthiazol-5-yl)ethyl phosphate + 4-amino-2-methyl-5-(diphosphooxymethyl)pyrimidine + 2 H(+) = thiamine phosphate + CO2 + diphosphate</text>
        <dbReference type="Rhea" id="RHEA:47848"/>
        <dbReference type="ChEBI" id="CHEBI:15378"/>
        <dbReference type="ChEBI" id="CHEBI:16526"/>
        <dbReference type="ChEBI" id="CHEBI:33019"/>
        <dbReference type="ChEBI" id="CHEBI:37575"/>
        <dbReference type="ChEBI" id="CHEBI:57841"/>
        <dbReference type="ChEBI" id="CHEBI:62890"/>
        <dbReference type="EC" id="2.5.1.3"/>
    </reaction>
</comment>
<keyword evidence="15" id="KW-1185">Reference proteome</keyword>
<feature type="binding site" evidence="9">
    <location>
        <position position="171"/>
    </location>
    <ligand>
        <name>4-amino-2-methyl-5-(diphosphooxymethyl)pyrimidine</name>
        <dbReference type="ChEBI" id="CHEBI:57841"/>
    </ligand>
</feature>
<dbReference type="GO" id="GO:0009228">
    <property type="term" value="P:thiamine biosynthetic process"/>
    <property type="evidence" value="ECO:0007669"/>
    <property type="project" value="UniProtKB-KW"/>
</dbReference>
<dbReference type="EC" id="2.5.1.3" evidence="9"/>
<dbReference type="PANTHER" id="PTHR20857:SF15">
    <property type="entry name" value="THIAMINE-PHOSPHATE SYNTHASE"/>
    <property type="match status" value="1"/>
</dbReference>
<feature type="compositionally biased region" description="Low complexity" evidence="12">
    <location>
        <begin position="52"/>
        <end position="61"/>
    </location>
</feature>
<name>A0A2T3W5F5_9DEIO</name>
<keyword evidence="3 9" id="KW-0479">Metal-binding</keyword>
<feature type="binding site" evidence="9">
    <location>
        <position position="133"/>
    </location>
    <ligand>
        <name>4-amino-2-methyl-5-(diphosphooxymethyl)pyrimidine</name>
        <dbReference type="ChEBI" id="CHEBI:57841"/>
    </ligand>
</feature>
<dbReference type="GO" id="GO:0005737">
    <property type="term" value="C:cytoplasm"/>
    <property type="evidence" value="ECO:0007669"/>
    <property type="project" value="TreeGrafter"/>
</dbReference>
<feature type="domain" description="Thiamine phosphate synthase/TenI" evidence="13">
    <location>
        <begin position="70"/>
        <end position="251"/>
    </location>
</feature>
<dbReference type="InterPro" id="IPR022998">
    <property type="entry name" value="ThiamineP_synth_TenI"/>
</dbReference>
<dbReference type="GO" id="GO:0004789">
    <property type="term" value="F:thiamine-phosphate diphosphorylase activity"/>
    <property type="evidence" value="ECO:0007669"/>
    <property type="project" value="UniProtKB-UniRule"/>
</dbReference>
<feature type="binding site" evidence="9">
    <location>
        <position position="153"/>
    </location>
    <ligand>
        <name>Mg(2+)</name>
        <dbReference type="ChEBI" id="CHEBI:18420"/>
    </ligand>
</feature>
<sequence>MGEELREERLGRGVEWLSGREDGGERGTGFSGREGQEPAGAEVSPRLPGQVSPSLTLSPSDPLTSPLGHLYLVATPRPGQPEGDFLARVAAALDGGADTLQLRCKDWEARPYIALGEQVAALSRARGVPLFINDRVDVALACGADGVHLGQSDLPPGWARQLGPGLRVGLSTHASAQAAAALAQAPAYIAAGPVHRTPTKPGRAAAGLTYIRQVAALRPQVPWYAIGGLDAGNVHEVLAAGASRVAVVRAVLDARDPAQAAAELRAALRQEGPA</sequence>
<organism evidence="14 15">
    <name type="scientific">Deinococcus arcticus</name>
    <dbReference type="NCBI Taxonomy" id="2136176"/>
    <lineage>
        <taxon>Bacteria</taxon>
        <taxon>Thermotogati</taxon>
        <taxon>Deinococcota</taxon>
        <taxon>Deinococci</taxon>
        <taxon>Deinococcales</taxon>
        <taxon>Deinococcaceae</taxon>
        <taxon>Deinococcus</taxon>
    </lineage>
</organism>